<dbReference type="InterPro" id="IPR001647">
    <property type="entry name" value="HTH_TetR"/>
</dbReference>
<dbReference type="Pfam" id="PF00440">
    <property type="entry name" value="TetR_N"/>
    <property type="match status" value="1"/>
</dbReference>
<dbReference type="PROSITE" id="PS50977">
    <property type="entry name" value="HTH_TETR_2"/>
    <property type="match status" value="1"/>
</dbReference>
<evidence type="ECO:0000259" key="3">
    <source>
        <dbReference type="PROSITE" id="PS50977"/>
    </source>
</evidence>
<protein>
    <submittedName>
        <fullName evidence="4">TetR family transcriptional regulator</fullName>
    </submittedName>
</protein>
<sequence>MSEGTKQRKGAREANESTRQSLLLAAREAFVAGGLEGARVDDIALRAGSNKQLVYHYFGSKDGLYTAVLEQVYQEIREQEAALHLDMFPAEEAMRKLIEFSFDYLRQSPGFVRLLVDENIHFGRHLKETSTVREMNRPVIDLIAQTLERGVADGVFRRGLDPLHVYLSIAGMSFFYFANIHTLSRAFSRNLEDEAEMEARKAHIVDFALNAIRVRSDGGALP</sequence>
<keyword evidence="5" id="KW-1185">Reference proteome</keyword>
<reference evidence="4" key="1">
    <citation type="submission" date="2021-07" db="EMBL/GenBank/DDBJ databases">
        <title>Pseudohoeflea marina sp. nov. a polyhydroxyalcanoate-producing bacterium.</title>
        <authorList>
            <person name="Zheng W."/>
            <person name="Yu S."/>
            <person name="Huang Y."/>
        </authorList>
    </citation>
    <scope>NUCLEOTIDE SEQUENCE</scope>
    <source>
        <strain evidence="4">DP4N28-3</strain>
    </source>
</reference>
<proteinExistence type="predicted"/>
<feature type="DNA-binding region" description="H-T-H motif" evidence="2">
    <location>
        <begin position="39"/>
        <end position="58"/>
    </location>
</feature>
<dbReference type="RefSeq" id="WP_219203281.1">
    <property type="nucleotide sequence ID" value="NZ_JAHWQX010000004.1"/>
</dbReference>
<name>A0ABS6WT73_9HYPH</name>
<feature type="domain" description="HTH tetR-type" evidence="3">
    <location>
        <begin position="16"/>
        <end position="76"/>
    </location>
</feature>
<evidence type="ECO:0000256" key="1">
    <source>
        <dbReference type="ARBA" id="ARBA00023125"/>
    </source>
</evidence>
<dbReference type="Proteomes" id="UP001430804">
    <property type="component" value="Unassembled WGS sequence"/>
</dbReference>
<evidence type="ECO:0000313" key="5">
    <source>
        <dbReference type="Proteomes" id="UP001430804"/>
    </source>
</evidence>
<gene>
    <name evidence="4" type="ORF">KY465_17060</name>
</gene>
<organism evidence="4 5">
    <name type="scientific">Pseudohoeflea coraliihabitans</name>
    <dbReference type="NCBI Taxonomy" id="2860393"/>
    <lineage>
        <taxon>Bacteria</taxon>
        <taxon>Pseudomonadati</taxon>
        <taxon>Pseudomonadota</taxon>
        <taxon>Alphaproteobacteria</taxon>
        <taxon>Hyphomicrobiales</taxon>
        <taxon>Rhizobiaceae</taxon>
        <taxon>Pseudohoeflea</taxon>
    </lineage>
</organism>
<accession>A0ABS6WT73</accession>
<dbReference type="Pfam" id="PF17938">
    <property type="entry name" value="TetR_C_29"/>
    <property type="match status" value="1"/>
</dbReference>
<dbReference type="InterPro" id="IPR050109">
    <property type="entry name" value="HTH-type_TetR-like_transc_reg"/>
</dbReference>
<dbReference type="PANTHER" id="PTHR30328:SF54">
    <property type="entry name" value="HTH-TYPE TRANSCRIPTIONAL REPRESSOR SCO4008"/>
    <property type="match status" value="1"/>
</dbReference>
<dbReference type="EMBL" id="JAHWQX010000004">
    <property type="protein sequence ID" value="MBW3098990.1"/>
    <property type="molecule type" value="Genomic_DNA"/>
</dbReference>
<evidence type="ECO:0000256" key="2">
    <source>
        <dbReference type="PROSITE-ProRule" id="PRU00335"/>
    </source>
</evidence>
<comment type="caution">
    <text evidence="4">The sequence shown here is derived from an EMBL/GenBank/DDBJ whole genome shotgun (WGS) entry which is preliminary data.</text>
</comment>
<evidence type="ECO:0000313" key="4">
    <source>
        <dbReference type="EMBL" id="MBW3098990.1"/>
    </source>
</evidence>
<dbReference type="InterPro" id="IPR041474">
    <property type="entry name" value="NicS_C"/>
</dbReference>
<dbReference type="PANTHER" id="PTHR30328">
    <property type="entry name" value="TRANSCRIPTIONAL REPRESSOR"/>
    <property type="match status" value="1"/>
</dbReference>
<keyword evidence="1 2" id="KW-0238">DNA-binding</keyword>